<evidence type="ECO:0000313" key="4">
    <source>
        <dbReference type="EMBL" id="MBR7828163.1"/>
    </source>
</evidence>
<proteinExistence type="predicted"/>
<dbReference type="Pfam" id="PF13649">
    <property type="entry name" value="Methyltransf_25"/>
    <property type="match status" value="1"/>
</dbReference>
<organism evidence="4 5">
    <name type="scientific">Actinospica acidithermotolerans</name>
    <dbReference type="NCBI Taxonomy" id="2828514"/>
    <lineage>
        <taxon>Bacteria</taxon>
        <taxon>Bacillati</taxon>
        <taxon>Actinomycetota</taxon>
        <taxon>Actinomycetes</taxon>
        <taxon>Catenulisporales</taxon>
        <taxon>Actinospicaceae</taxon>
        <taxon>Actinospica</taxon>
    </lineage>
</organism>
<sequence length="271" mass="29479">MPRDDAVVLFAGTSQAYATYRPGYPDALFDKMAAELAFNPRTRVADLGCGPGTASIPLARRAGAVLAIDPNTEMLQAARAATQRAGLANIEFRHGHAERLPDLDPGGIEHVVFGRSFHWTDRAAVVATLDTFLPAHGAIVLLGPGRSEKGAWHRWPWDEAVREVREAFLGPESRAGAGTYAQPEVGHEEVLGAGGFGRIERHSFTERVEYDLDHVLGLRRSYSHSAERLFGDRYDQYLDAVAAAVTSACGPGPYRIDKQDSMVIARRPTSS</sequence>
<evidence type="ECO:0000259" key="3">
    <source>
        <dbReference type="Pfam" id="PF13649"/>
    </source>
</evidence>
<dbReference type="GO" id="GO:0008168">
    <property type="term" value="F:methyltransferase activity"/>
    <property type="evidence" value="ECO:0007669"/>
    <property type="project" value="UniProtKB-KW"/>
</dbReference>
<keyword evidence="1 4" id="KW-0489">Methyltransferase</keyword>
<keyword evidence="5" id="KW-1185">Reference proteome</keyword>
<dbReference type="InterPro" id="IPR029063">
    <property type="entry name" value="SAM-dependent_MTases_sf"/>
</dbReference>
<comment type="caution">
    <text evidence="4">The sequence shown here is derived from an EMBL/GenBank/DDBJ whole genome shotgun (WGS) entry which is preliminary data.</text>
</comment>
<evidence type="ECO:0000256" key="1">
    <source>
        <dbReference type="ARBA" id="ARBA00022603"/>
    </source>
</evidence>
<dbReference type="Proteomes" id="UP000676325">
    <property type="component" value="Unassembled WGS sequence"/>
</dbReference>
<accession>A0A941IKJ0</accession>
<evidence type="ECO:0000313" key="5">
    <source>
        <dbReference type="Proteomes" id="UP000676325"/>
    </source>
</evidence>
<dbReference type="InterPro" id="IPR051052">
    <property type="entry name" value="Diverse_substrate_MTase"/>
</dbReference>
<dbReference type="InterPro" id="IPR041698">
    <property type="entry name" value="Methyltransf_25"/>
</dbReference>
<gene>
    <name evidence="4" type="ORF">KDK95_17735</name>
</gene>
<dbReference type="PANTHER" id="PTHR44942">
    <property type="entry name" value="METHYLTRANSF_11 DOMAIN-CONTAINING PROTEIN"/>
    <property type="match status" value="1"/>
</dbReference>
<feature type="domain" description="Methyltransferase" evidence="3">
    <location>
        <begin position="44"/>
        <end position="130"/>
    </location>
</feature>
<dbReference type="RefSeq" id="WP_212519303.1">
    <property type="nucleotide sequence ID" value="NZ_JAGSOH010000050.1"/>
</dbReference>
<dbReference type="AlphaFoldDB" id="A0A941IKJ0"/>
<dbReference type="GO" id="GO:0032259">
    <property type="term" value="P:methylation"/>
    <property type="evidence" value="ECO:0007669"/>
    <property type="project" value="UniProtKB-KW"/>
</dbReference>
<dbReference type="PANTHER" id="PTHR44942:SF4">
    <property type="entry name" value="METHYLTRANSFERASE TYPE 11 DOMAIN-CONTAINING PROTEIN"/>
    <property type="match status" value="1"/>
</dbReference>
<dbReference type="Gene3D" id="3.40.50.150">
    <property type="entry name" value="Vaccinia Virus protein VP39"/>
    <property type="match status" value="1"/>
</dbReference>
<dbReference type="CDD" id="cd02440">
    <property type="entry name" value="AdoMet_MTases"/>
    <property type="match status" value="1"/>
</dbReference>
<reference evidence="4" key="1">
    <citation type="submission" date="2021-04" db="EMBL/GenBank/DDBJ databases">
        <title>Genome based classification of Actinospica acidithermotolerans sp. nov., an actinobacterium isolated from an Indonesian hot spring.</title>
        <authorList>
            <person name="Kusuma A.B."/>
            <person name="Putra K.E."/>
            <person name="Nafisah S."/>
            <person name="Loh J."/>
            <person name="Nouioui I."/>
            <person name="Goodfellow M."/>
        </authorList>
    </citation>
    <scope>NUCLEOTIDE SEQUENCE</scope>
    <source>
        <strain evidence="4">MGRD01-02</strain>
    </source>
</reference>
<evidence type="ECO:0000256" key="2">
    <source>
        <dbReference type="ARBA" id="ARBA00022679"/>
    </source>
</evidence>
<keyword evidence="2" id="KW-0808">Transferase</keyword>
<name>A0A941IKJ0_9ACTN</name>
<protein>
    <submittedName>
        <fullName evidence="4">Class I SAM-dependent methyltransferase</fullName>
    </submittedName>
</protein>
<dbReference type="SUPFAM" id="SSF53335">
    <property type="entry name" value="S-adenosyl-L-methionine-dependent methyltransferases"/>
    <property type="match status" value="1"/>
</dbReference>
<dbReference type="EMBL" id="JAGSOH010000050">
    <property type="protein sequence ID" value="MBR7828163.1"/>
    <property type="molecule type" value="Genomic_DNA"/>
</dbReference>